<comment type="caution">
    <text evidence="1">The sequence shown here is derived from an EMBL/GenBank/DDBJ whole genome shotgun (WGS) entry which is preliminary data.</text>
</comment>
<accession>A0A8H8DKZ3</accession>
<dbReference type="AlphaFoldDB" id="A0A8H8DKZ3"/>
<protein>
    <submittedName>
        <fullName evidence="1">Uncharacterized protein</fullName>
    </submittedName>
</protein>
<dbReference type="Proteomes" id="UP000673691">
    <property type="component" value="Unassembled WGS sequence"/>
</dbReference>
<evidence type="ECO:0000313" key="1">
    <source>
        <dbReference type="EMBL" id="KAG5462158.1"/>
    </source>
</evidence>
<sequence>MYVILNPVASRPTGVTVEKELQANETVKSDARIVVVSKKKLPDPGSHERFWGFVVCPLTTPKSSQAKASTDIRQLDDLLAEEHYVTKTRGSRRIPDARPLGAGVYSIVTYHNNAHLSYVLKVPQKVCSSIKSAQCLATPTILTFSLVRLSAGRCPGVLQLSCQPALFFVNAEGSFILSVRNPDTPSPPQAGLKGDLKASFPKHLKDIFHGRRFVSADPVEFLDHDGCEVLLIGTHRVQFLTLLGQF</sequence>
<name>A0A8H8DKZ3_9FUNG</name>
<keyword evidence="2" id="KW-1185">Reference proteome</keyword>
<organism evidence="1 2">
    <name type="scientific">Olpidium bornovanus</name>
    <dbReference type="NCBI Taxonomy" id="278681"/>
    <lineage>
        <taxon>Eukaryota</taxon>
        <taxon>Fungi</taxon>
        <taxon>Fungi incertae sedis</taxon>
        <taxon>Olpidiomycota</taxon>
        <taxon>Olpidiomycotina</taxon>
        <taxon>Olpidiomycetes</taxon>
        <taxon>Olpidiales</taxon>
        <taxon>Olpidiaceae</taxon>
        <taxon>Olpidium</taxon>
    </lineage>
</organism>
<evidence type="ECO:0000313" key="2">
    <source>
        <dbReference type="Proteomes" id="UP000673691"/>
    </source>
</evidence>
<reference evidence="1 2" key="1">
    <citation type="journal article" name="Sci. Rep.">
        <title>Genome-scale phylogenetic analyses confirm Olpidium as the closest living zoosporic fungus to the non-flagellated, terrestrial fungi.</title>
        <authorList>
            <person name="Chang Y."/>
            <person name="Rochon D."/>
            <person name="Sekimoto S."/>
            <person name="Wang Y."/>
            <person name="Chovatia M."/>
            <person name="Sandor L."/>
            <person name="Salamov A."/>
            <person name="Grigoriev I.V."/>
            <person name="Stajich J.E."/>
            <person name="Spatafora J.W."/>
        </authorList>
    </citation>
    <scope>NUCLEOTIDE SEQUENCE [LARGE SCALE GENOMIC DNA]</scope>
    <source>
        <strain evidence="1">S191</strain>
    </source>
</reference>
<dbReference type="EMBL" id="JAEFCI010002549">
    <property type="protein sequence ID" value="KAG5462158.1"/>
    <property type="molecule type" value="Genomic_DNA"/>
</dbReference>
<dbReference type="OrthoDB" id="1028014at2759"/>
<proteinExistence type="predicted"/>
<dbReference type="PANTHER" id="PTHR34776:SF1">
    <property type="entry name" value="F17F16.3 PROTEIN"/>
    <property type="match status" value="1"/>
</dbReference>
<dbReference type="PANTHER" id="PTHR34776">
    <property type="entry name" value="F17F16.3 PROTEIN"/>
    <property type="match status" value="1"/>
</dbReference>
<gene>
    <name evidence="1" type="ORF">BJ554DRAFT_5546</name>
</gene>